<evidence type="ECO:0000313" key="2">
    <source>
        <dbReference type="Proteomes" id="UP001162501"/>
    </source>
</evidence>
<name>A0AC59ZSV0_RANTA</name>
<sequence length="186" mass="20551">MKADWLSLILRAESQLTGERGSEETESSAFADPQEQSLWMWRVAAHFRAHLKLSPIRIYCLTSRLPDWLFRSDTRFHRERNFLKTLQPGLPLSVPRAHTALAHSRRVPGRHPLRRRLGEPPLTLRGPRPSPLPSRPRAPHPHPAPSSPPLSAGVWGCSAARGTSSPATEFSSSPPFPGSRPASGGS</sequence>
<gene>
    <name evidence="1" type="ORF">MRATA1EN22A_LOCUS22664</name>
</gene>
<evidence type="ECO:0000313" key="1">
    <source>
        <dbReference type="EMBL" id="CAN0506787.1"/>
    </source>
</evidence>
<organism evidence="1 2">
    <name type="scientific">Rangifer tarandus platyrhynchus</name>
    <name type="common">Svalbard reindeer</name>
    <dbReference type="NCBI Taxonomy" id="3082113"/>
    <lineage>
        <taxon>Eukaryota</taxon>
        <taxon>Metazoa</taxon>
        <taxon>Chordata</taxon>
        <taxon>Craniata</taxon>
        <taxon>Vertebrata</taxon>
        <taxon>Euteleostomi</taxon>
        <taxon>Mammalia</taxon>
        <taxon>Eutheria</taxon>
        <taxon>Laurasiatheria</taxon>
        <taxon>Artiodactyla</taxon>
        <taxon>Ruminantia</taxon>
        <taxon>Pecora</taxon>
        <taxon>Cervidae</taxon>
        <taxon>Odocoileinae</taxon>
        <taxon>Rangifer</taxon>
    </lineage>
</organism>
<dbReference type="EMBL" id="OX596088">
    <property type="protein sequence ID" value="CAN0506787.1"/>
    <property type="molecule type" value="Genomic_DNA"/>
</dbReference>
<reference evidence="1" key="2">
    <citation type="submission" date="2025-03" db="EMBL/GenBank/DDBJ databases">
        <authorList>
            <consortium name="ELIXIR-Norway"/>
            <consortium name="Elixir Norway"/>
        </authorList>
    </citation>
    <scope>NUCLEOTIDE SEQUENCE</scope>
</reference>
<reference evidence="1" key="1">
    <citation type="submission" date="2023-05" db="EMBL/GenBank/DDBJ databases">
        <authorList>
            <consortium name="ELIXIR-Norway"/>
        </authorList>
    </citation>
    <scope>NUCLEOTIDE SEQUENCE</scope>
</reference>
<accession>A0AC59ZSV0</accession>
<dbReference type="Proteomes" id="UP001162501">
    <property type="component" value="Chromosome 4"/>
</dbReference>
<protein>
    <submittedName>
        <fullName evidence="1">Uncharacterized protein</fullName>
    </submittedName>
</protein>
<proteinExistence type="predicted"/>